<proteinExistence type="predicted"/>
<gene>
    <name evidence="2" type="ORF">HMF3257_24280</name>
</gene>
<evidence type="ECO:0000256" key="1">
    <source>
        <dbReference type="SAM" id="MobiDB-lite"/>
    </source>
</evidence>
<accession>A0A327NMS1</accession>
<dbReference type="Proteomes" id="UP000249016">
    <property type="component" value="Unassembled WGS sequence"/>
</dbReference>
<name>A0A327NMS1_9BACT</name>
<comment type="caution">
    <text evidence="2">The sequence shown here is derived from an EMBL/GenBank/DDBJ whole genome shotgun (WGS) entry which is preliminary data.</text>
</comment>
<dbReference type="AlphaFoldDB" id="A0A327NMS1"/>
<sequence>MGNSKGHTLRFEIMEICTETKRELPNGWTITATLGEFMQRCLVNQLNDGETRLEAIRLEIEEFLDAIALLVELTPVLSINDSLIGTSGQMYRITGRRFYPVDKLINYHFSYMFDQEDEPEYYDDIDSEDDSDDQINEP</sequence>
<reference evidence="2 3" key="1">
    <citation type="submission" date="2018-06" db="EMBL/GenBank/DDBJ databases">
        <title>Spirosoma sp. HMF3257 Genome sequencing and assembly.</title>
        <authorList>
            <person name="Kang H."/>
            <person name="Cha I."/>
            <person name="Kim H."/>
            <person name="Kang J."/>
            <person name="Joh K."/>
        </authorList>
    </citation>
    <scope>NUCLEOTIDE SEQUENCE [LARGE SCALE GENOMIC DNA]</scope>
    <source>
        <strain evidence="2 3">HMF3257</strain>
    </source>
</reference>
<dbReference type="EMBL" id="QLII01000001">
    <property type="protein sequence ID" value="RAI76502.1"/>
    <property type="molecule type" value="Genomic_DNA"/>
</dbReference>
<feature type="region of interest" description="Disordered" evidence="1">
    <location>
        <begin position="118"/>
        <end position="138"/>
    </location>
</feature>
<evidence type="ECO:0000313" key="2">
    <source>
        <dbReference type="EMBL" id="RAI76502.1"/>
    </source>
</evidence>
<keyword evidence="3" id="KW-1185">Reference proteome</keyword>
<protein>
    <submittedName>
        <fullName evidence="2">Uncharacterized protein</fullName>
    </submittedName>
</protein>
<evidence type="ECO:0000313" key="3">
    <source>
        <dbReference type="Proteomes" id="UP000249016"/>
    </source>
</evidence>
<organism evidence="2 3">
    <name type="scientific">Spirosoma telluris</name>
    <dbReference type="NCBI Taxonomy" id="2183553"/>
    <lineage>
        <taxon>Bacteria</taxon>
        <taxon>Pseudomonadati</taxon>
        <taxon>Bacteroidota</taxon>
        <taxon>Cytophagia</taxon>
        <taxon>Cytophagales</taxon>
        <taxon>Cytophagaceae</taxon>
        <taxon>Spirosoma</taxon>
    </lineage>
</organism>